<dbReference type="RefSeq" id="WP_378253612.1">
    <property type="nucleotide sequence ID" value="NZ_JBHSJV010000001.1"/>
</dbReference>
<keyword evidence="6" id="KW-0238">DNA-binding</keyword>
<evidence type="ECO:0000256" key="1">
    <source>
        <dbReference type="ARBA" id="ARBA00011900"/>
    </source>
</evidence>
<accession>A0ABW5N8Y7</accession>
<dbReference type="GO" id="GO:0008168">
    <property type="term" value="F:methyltransferase activity"/>
    <property type="evidence" value="ECO:0007669"/>
    <property type="project" value="UniProtKB-KW"/>
</dbReference>
<dbReference type="EC" id="2.1.1.72" evidence="1"/>
<dbReference type="InterPro" id="IPR029063">
    <property type="entry name" value="SAM-dependent_MTases_sf"/>
</dbReference>
<comment type="caution">
    <text evidence="9">The sequence shown here is derived from an EMBL/GenBank/DDBJ whole genome shotgun (WGS) entry which is preliminary data.</text>
</comment>
<feature type="domain" description="Type II methyltransferase M.TaqI-like" evidence="8">
    <location>
        <begin position="156"/>
        <end position="246"/>
    </location>
</feature>
<dbReference type="InterPro" id="IPR011639">
    <property type="entry name" value="MethylTrfase_TaqI-like_dom"/>
</dbReference>
<evidence type="ECO:0000256" key="2">
    <source>
        <dbReference type="ARBA" id="ARBA00022603"/>
    </source>
</evidence>
<keyword evidence="4" id="KW-0949">S-adenosyl-L-methionine</keyword>
<dbReference type="GO" id="GO:0032259">
    <property type="term" value="P:methylation"/>
    <property type="evidence" value="ECO:0007669"/>
    <property type="project" value="UniProtKB-KW"/>
</dbReference>
<evidence type="ECO:0000256" key="6">
    <source>
        <dbReference type="ARBA" id="ARBA00023125"/>
    </source>
</evidence>
<name>A0ABW5N8Y7_9FLAO</name>
<dbReference type="PANTHER" id="PTHR33841:SF6">
    <property type="entry name" value="TYPE II METHYLTRANSFERASE M.HINDII"/>
    <property type="match status" value="1"/>
</dbReference>
<dbReference type="InterPro" id="IPR002052">
    <property type="entry name" value="DNA_methylase_N6_adenine_CS"/>
</dbReference>
<gene>
    <name evidence="9" type="ORF">ACFSTE_14695</name>
</gene>
<evidence type="ECO:0000313" key="9">
    <source>
        <dbReference type="EMBL" id="MFD2592085.1"/>
    </source>
</evidence>
<reference evidence="10" key="1">
    <citation type="journal article" date="2019" name="Int. J. Syst. Evol. Microbiol.">
        <title>The Global Catalogue of Microorganisms (GCM) 10K type strain sequencing project: providing services to taxonomists for standard genome sequencing and annotation.</title>
        <authorList>
            <consortium name="The Broad Institute Genomics Platform"/>
            <consortium name="The Broad Institute Genome Sequencing Center for Infectious Disease"/>
            <person name="Wu L."/>
            <person name="Ma J."/>
        </authorList>
    </citation>
    <scope>NUCLEOTIDE SEQUENCE [LARGE SCALE GENOMIC DNA]</scope>
    <source>
        <strain evidence="10">KCTC 42423</strain>
    </source>
</reference>
<dbReference type="Proteomes" id="UP001597459">
    <property type="component" value="Unassembled WGS sequence"/>
</dbReference>
<keyword evidence="5" id="KW-0680">Restriction system</keyword>
<evidence type="ECO:0000259" key="8">
    <source>
        <dbReference type="Pfam" id="PF07669"/>
    </source>
</evidence>
<comment type="catalytic activity">
    <reaction evidence="7">
        <text>a 2'-deoxyadenosine in DNA + S-adenosyl-L-methionine = an N(6)-methyl-2'-deoxyadenosine in DNA + S-adenosyl-L-homocysteine + H(+)</text>
        <dbReference type="Rhea" id="RHEA:15197"/>
        <dbReference type="Rhea" id="RHEA-COMP:12418"/>
        <dbReference type="Rhea" id="RHEA-COMP:12419"/>
        <dbReference type="ChEBI" id="CHEBI:15378"/>
        <dbReference type="ChEBI" id="CHEBI:57856"/>
        <dbReference type="ChEBI" id="CHEBI:59789"/>
        <dbReference type="ChEBI" id="CHEBI:90615"/>
        <dbReference type="ChEBI" id="CHEBI:90616"/>
        <dbReference type="EC" id="2.1.1.72"/>
    </reaction>
</comment>
<protein>
    <recommendedName>
        <fullName evidence="1">site-specific DNA-methyltransferase (adenine-specific)</fullName>
        <ecNumber evidence="1">2.1.1.72</ecNumber>
    </recommendedName>
</protein>
<dbReference type="SUPFAM" id="SSF53335">
    <property type="entry name" value="S-adenosyl-L-methionine-dependent methyltransferases"/>
    <property type="match status" value="1"/>
</dbReference>
<keyword evidence="10" id="KW-1185">Reference proteome</keyword>
<dbReference type="PANTHER" id="PTHR33841">
    <property type="entry name" value="DNA METHYLTRANSFERASE YEEA-RELATED"/>
    <property type="match status" value="1"/>
</dbReference>
<dbReference type="PROSITE" id="PS00092">
    <property type="entry name" value="N6_MTASE"/>
    <property type="match status" value="1"/>
</dbReference>
<evidence type="ECO:0000256" key="5">
    <source>
        <dbReference type="ARBA" id="ARBA00022747"/>
    </source>
</evidence>
<dbReference type="Gene3D" id="3.40.50.150">
    <property type="entry name" value="Vaccinia Virus protein VP39"/>
    <property type="match status" value="1"/>
</dbReference>
<dbReference type="EMBL" id="JBHULX010000030">
    <property type="protein sequence ID" value="MFD2592085.1"/>
    <property type="molecule type" value="Genomic_DNA"/>
</dbReference>
<dbReference type="Pfam" id="PF07669">
    <property type="entry name" value="Eco57I"/>
    <property type="match status" value="1"/>
</dbReference>
<evidence type="ECO:0000313" key="10">
    <source>
        <dbReference type="Proteomes" id="UP001597459"/>
    </source>
</evidence>
<dbReference type="InterPro" id="IPR050953">
    <property type="entry name" value="N4_N6_ade-DNA_methylase"/>
</dbReference>
<evidence type="ECO:0000256" key="7">
    <source>
        <dbReference type="ARBA" id="ARBA00047942"/>
    </source>
</evidence>
<sequence>MNLDLIEGNKVKLQPIQEELPSDYANRLGEFYASNSTSGEKKVKGQFFTPLSIARYMSSLFEINKNEVSILDPGCGLGVLSICLVESIIERNSDLRTIHIEAYEIDSELIVFSQLTFDYLKVWLESRGVSMNYIIHVADFVLDKIEVTDESNLYSLSFNKYDFIISNPPYFKLSKDDKRAIVAKKVTNGHSNIYSIFMAISSSLLKSNGQMIFITPRSFSSGNYFQVFRNYFFNKIDIVQAHLFGSRKETFSRDNVLQETVILKCKPKKNNPKRDSVLITSSSGTSDLNNVDKIELPVELVIEYDSLDKILFLPTNQEERKIIELFRSWKGTLNQYNIQISTGRVVAYRSKDYIKENNNLKNTNLAPLYWLHNVSQMDLNWPIDKPGKGQYISIENKSMSILVENKNYLLLRRFSSKDDKSRLIATPYFCNDDFSHIGIENKLNYIYRPDGDLEEFEILGLGALLNSYVFDQFFRMLNGNVNVSATELRFIPLPPHKIIKEIGNELFLSNSFCNLDLINKIVNEKLKPELVS</sequence>
<dbReference type="CDD" id="cd02440">
    <property type="entry name" value="AdoMet_MTases"/>
    <property type="match status" value="1"/>
</dbReference>
<keyword evidence="3" id="KW-0808">Transferase</keyword>
<keyword evidence="2 9" id="KW-0489">Methyltransferase</keyword>
<evidence type="ECO:0000256" key="4">
    <source>
        <dbReference type="ARBA" id="ARBA00022691"/>
    </source>
</evidence>
<proteinExistence type="predicted"/>
<dbReference type="PRINTS" id="PR00507">
    <property type="entry name" value="N12N6MTFRASE"/>
</dbReference>
<evidence type="ECO:0000256" key="3">
    <source>
        <dbReference type="ARBA" id="ARBA00022679"/>
    </source>
</evidence>
<organism evidence="9 10">
    <name type="scientific">Aquimarina hainanensis</name>
    <dbReference type="NCBI Taxonomy" id="1578017"/>
    <lineage>
        <taxon>Bacteria</taxon>
        <taxon>Pseudomonadati</taxon>
        <taxon>Bacteroidota</taxon>
        <taxon>Flavobacteriia</taxon>
        <taxon>Flavobacteriales</taxon>
        <taxon>Flavobacteriaceae</taxon>
        <taxon>Aquimarina</taxon>
    </lineage>
</organism>